<keyword evidence="8" id="KW-1185">Reference proteome</keyword>
<evidence type="ECO:0000259" key="6">
    <source>
        <dbReference type="PROSITE" id="PS50178"/>
    </source>
</evidence>
<reference key="2">
    <citation type="submission" date="2011-08" db="EMBL/GenBank/DDBJ databases">
        <title>Genome sequence of Naumovozyma castellii.</title>
        <authorList>
            <person name="Gordon J.L."/>
            <person name="Armisen D."/>
            <person name="Proux-Wera E."/>
            <person name="OhEigeartaigh S.S."/>
            <person name="Byrne K.P."/>
            <person name="Wolfe K.H."/>
        </authorList>
    </citation>
    <scope>NUCLEOTIDE SEQUENCE</scope>
    <source>
        <strain>Type strain:CBS 4309</strain>
    </source>
</reference>
<dbReference type="InterPro" id="IPR017455">
    <property type="entry name" value="Znf_FYVE-rel"/>
</dbReference>
<evidence type="ECO:0000256" key="4">
    <source>
        <dbReference type="PROSITE-ProRule" id="PRU00091"/>
    </source>
</evidence>
<dbReference type="SMART" id="SM00064">
    <property type="entry name" value="FYVE"/>
    <property type="match status" value="1"/>
</dbReference>
<keyword evidence="3" id="KW-0862">Zinc</keyword>
<feature type="region of interest" description="Disordered" evidence="5">
    <location>
        <begin position="222"/>
        <end position="286"/>
    </location>
</feature>
<dbReference type="InterPro" id="IPR013083">
    <property type="entry name" value="Znf_RING/FYVE/PHD"/>
</dbReference>
<evidence type="ECO:0000256" key="5">
    <source>
        <dbReference type="SAM" id="MobiDB-lite"/>
    </source>
</evidence>
<dbReference type="RefSeq" id="XP_003673124.1">
    <property type="nucleotide sequence ID" value="XM_003673076.1"/>
</dbReference>
<feature type="compositionally biased region" description="Low complexity" evidence="5">
    <location>
        <begin position="457"/>
        <end position="466"/>
    </location>
</feature>
<evidence type="ECO:0000313" key="8">
    <source>
        <dbReference type="Proteomes" id="UP000001640"/>
    </source>
</evidence>
<feature type="region of interest" description="Disordered" evidence="5">
    <location>
        <begin position="716"/>
        <end position="784"/>
    </location>
</feature>
<feature type="region of interest" description="Disordered" evidence="5">
    <location>
        <begin position="305"/>
        <end position="396"/>
    </location>
</feature>
<dbReference type="EMBL" id="HE576752">
    <property type="protein sequence ID" value="CCC66731.1"/>
    <property type="molecule type" value="Genomic_DNA"/>
</dbReference>
<dbReference type="PANTHER" id="PTHR46319">
    <property type="entry name" value="ZINC FINGER FYVE DOMAIN-CONTAINING PROTEIN"/>
    <property type="match status" value="1"/>
</dbReference>
<feature type="compositionally biased region" description="Basic and acidic residues" evidence="5">
    <location>
        <begin position="724"/>
        <end position="737"/>
    </location>
</feature>
<dbReference type="Pfam" id="PF01363">
    <property type="entry name" value="FYVE"/>
    <property type="match status" value="1"/>
</dbReference>
<protein>
    <recommendedName>
        <fullName evidence="6">FYVE-type domain-containing protein</fullName>
    </recommendedName>
</protein>
<feature type="compositionally biased region" description="Polar residues" evidence="5">
    <location>
        <begin position="370"/>
        <end position="381"/>
    </location>
</feature>
<feature type="compositionally biased region" description="Polar residues" evidence="5">
    <location>
        <begin position="467"/>
        <end position="479"/>
    </location>
</feature>
<dbReference type="GO" id="GO:0032266">
    <property type="term" value="F:phosphatidylinositol-3-phosphate binding"/>
    <property type="evidence" value="ECO:0007669"/>
    <property type="project" value="UniProtKB-ARBA"/>
</dbReference>
<feature type="compositionally biased region" description="Polar residues" evidence="5">
    <location>
        <begin position="315"/>
        <end position="346"/>
    </location>
</feature>
<dbReference type="HOGENOM" id="CLU_304429_0_0_1"/>
<evidence type="ECO:0000313" key="7">
    <source>
        <dbReference type="EMBL" id="CCC66731.1"/>
    </source>
</evidence>
<dbReference type="OMA" id="RHWLYLD"/>
<dbReference type="KEGG" id="ncs:NCAS_0A01730"/>
<feature type="region of interest" description="Disordered" evidence="5">
    <location>
        <begin position="1"/>
        <end position="74"/>
    </location>
</feature>
<keyword evidence="2 4" id="KW-0863">Zinc-finger</keyword>
<dbReference type="GO" id="GO:0031901">
    <property type="term" value="C:early endosome membrane"/>
    <property type="evidence" value="ECO:0007669"/>
    <property type="project" value="TreeGrafter"/>
</dbReference>
<dbReference type="STRING" id="1064592.G0V5J5"/>
<feature type="compositionally biased region" description="Basic and acidic residues" evidence="5">
    <location>
        <begin position="229"/>
        <end position="256"/>
    </location>
</feature>
<gene>
    <name evidence="7" type="primary">NCAS0A01730</name>
    <name evidence="7" type="ordered locus">NCAS_0A01730</name>
</gene>
<reference evidence="7 8" key="1">
    <citation type="journal article" date="2011" name="Proc. Natl. Acad. Sci. U.S.A.">
        <title>Evolutionary erosion of yeast sex chromosomes by mating-type switching accidents.</title>
        <authorList>
            <person name="Gordon J.L."/>
            <person name="Armisen D."/>
            <person name="Proux-Wera E."/>
            <person name="Oheigeartaigh S.S."/>
            <person name="Byrne K.P."/>
            <person name="Wolfe K.H."/>
        </authorList>
    </citation>
    <scope>NUCLEOTIDE SEQUENCE [LARGE SCALE GENOMIC DNA]</scope>
    <source>
        <strain evidence="8">ATCC 76901 / BCRC 22586 / CBS 4309 / NBRC 1992 / NRRL Y-12630</strain>
    </source>
</reference>
<feature type="compositionally biased region" description="Polar residues" evidence="5">
    <location>
        <begin position="1"/>
        <end position="12"/>
    </location>
</feature>
<keyword evidence="1" id="KW-0479">Metal-binding</keyword>
<dbReference type="CDD" id="cd15760">
    <property type="entry name" value="FYVE_scVPS27p_like"/>
    <property type="match status" value="1"/>
</dbReference>
<proteinExistence type="predicted"/>
<feature type="compositionally biased region" description="Low complexity" evidence="5">
    <location>
        <begin position="360"/>
        <end position="369"/>
    </location>
</feature>
<dbReference type="Gene3D" id="3.30.40.10">
    <property type="entry name" value="Zinc/RING finger domain, C3HC4 (zinc finger)"/>
    <property type="match status" value="1"/>
</dbReference>
<dbReference type="FunCoup" id="G0V5J5">
    <property type="interactions" value="188"/>
</dbReference>
<feature type="compositionally biased region" description="Polar residues" evidence="5">
    <location>
        <begin position="422"/>
        <end position="451"/>
    </location>
</feature>
<dbReference type="PROSITE" id="PS50178">
    <property type="entry name" value="ZF_FYVE"/>
    <property type="match status" value="1"/>
</dbReference>
<evidence type="ECO:0000256" key="1">
    <source>
        <dbReference type="ARBA" id="ARBA00022723"/>
    </source>
</evidence>
<evidence type="ECO:0000256" key="3">
    <source>
        <dbReference type="ARBA" id="ARBA00022833"/>
    </source>
</evidence>
<accession>G0V5J5</accession>
<feature type="compositionally biased region" description="Low complexity" evidence="5">
    <location>
        <begin position="382"/>
        <end position="392"/>
    </location>
</feature>
<feature type="compositionally biased region" description="Polar residues" evidence="5">
    <location>
        <begin position="19"/>
        <end position="40"/>
    </location>
</feature>
<name>G0V5J5_NAUCA</name>
<feature type="region of interest" description="Disordered" evidence="5">
    <location>
        <begin position="422"/>
        <end position="479"/>
    </location>
</feature>
<sequence length="784" mass="87440">MSSIHSQPSDDSLSLHAQLENTQKTVSNQSKDPMLSNMTTPKKLCDAPPTIKEENEEDEPEYGENRDNLIQPHRQQFRTNTMLKKRSSLSLNNKRRINGNDVEKARTSENSPISVASYKAGSSLNRSSSSITFEKQKIIPRSRTHSEHSMLSSLSLKSLVHQNSLSAAKNNNNTPVLTSRSMVNINQQIQSPAMTSYWKNTINVNKETNDTSSVATSVINQGSIYSDSTDTREKMEQKQETPSLKRNESNGIRRSESTILPNTKLNVTDDDSRNTSNNNDTDEAIAQKNLTTQALRKLSFLKTSNLSDTNDKTSETSSNNIRESFVSMTKSNSTVAAKTDSGNVTSEDSRMRHGGKSQLSVSSSSSSSSETPLTFSRDISQNNKNNGNSNNKNIDKLKGIQNNVEIERQNKNENIYQNTALVENRGQSSSNNSATSLKKSPSRLKNVSSNEFLARGNSSSSTNSISHVPTPSQQSRIPNGLYTNQRQLNNRSSQPNIRMGIENNRTTDQAVKMATQQQRRLSSTLNSMKQKRYVKQINNPKKPLYIPAVLRNVSETNITNEDIQVVMRNINESHGSIPHQGVLSNAMDNLLLSSQSSVRSTTSSLVESYKSKIVSLFSHSNDSSKTEPTHEHWVPDSERTSCRKCQKQFTFIERKHHCRHCGEIYCALHLRHWLYLDKDANFIINKNVMTDPMEDDGILCKVCDFCLEKYETLSNPNGGSKSNADTEARMETAKTTERSSTPIPQKKGGEGDNSENGDTENGKKRLRGSSIVGSVPADWNWSSF</sequence>
<feature type="domain" description="FYVE-type" evidence="6">
    <location>
        <begin position="636"/>
        <end position="711"/>
    </location>
</feature>
<dbReference type="Proteomes" id="UP000001640">
    <property type="component" value="Chromosome 1"/>
</dbReference>
<dbReference type="InterPro" id="IPR000306">
    <property type="entry name" value="Znf_FYVE"/>
</dbReference>
<dbReference type="InParanoid" id="G0V5J5"/>
<dbReference type="InterPro" id="IPR011011">
    <property type="entry name" value="Znf_FYVE_PHD"/>
</dbReference>
<dbReference type="GO" id="GO:0016197">
    <property type="term" value="P:endosomal transport"/>
    <property type="evidence" value="ECO:0007669"/>
    <property type="project" value="TreeGrafter"/>
</dbReference>
<dbReference type="SUPFAM" id="SSF57903">
    <property type="entry name" value="FYVE/PHD zinc finger"/>
    <property type="match status" value="1"/>
</dbReference>
<evidence type="ECO:0000256" key="2">
    <source>
        <dbReference type="ARBA" id="ARBA00022771"/>
    </source>
</evidence>
<dbReference type="AlphaFoldDB" id="G0V5J5"/>
<dbReference type="GeneID" id="96900222"/>
<dbReference type="PANTHER" id="PTHR46319:SF3">
    <property type="entry name" value="ZINC FINGER FYVE DOMAIN-CONTAINING PROTEIN"/>
    <property type="match status" value="1"/>
</dbReference>
<dbReference type="OrthoDB" id="10018316at2759"/>
<organism evidence="7 8">
    <name type="scientific">Naumovozyma castellii</name>
    <name type="common">Yeast</name>
    <name type="synonym">Saccharomyces castellii</name>
    <dbReference type="NCBI Taxonomy" id="27288"/>
    <lineage>
        <taxon>Eukaryota</taxon>
        <taxon>Fungi</taxon>
        <taxon>Dikarya</taxon>
        <taxon>Ascomycota</taxon>
        <taxon>Saccharomycotina</taxon>
        <taxon>Saccharomycetes</taxon>
        <taxon>Saccharomycetales</taxon>
        <taxon>Saccharomycetaceae</taxon>
        <taxon>Naumovozyma</taxon>
    </lineage>
</organism>
<dbReference type="eggNOG" id="KOG1729">
    <property type="taxonomic scope" value="Eukaryota"/>
</dbReference>
<dbReference type="GO" id="GO:0008270">
    <property type="term" value="F:zinc ion binding"/>
    <property type="evidence" value="ECO:0007669"/>
    <property type="project" value="UniProtKB-KW"/>
</dbReference>